<evidence type="ECO:0000256" key="9">
    <source>
        <dbReference type="ARBA" id="ARBA00044899"/>
    </source>
</evidence>
<evidence type="ECO:0000259" key="20">
    <source>
        <dbReference type="PROSITE" id="PS50850"/>
    </source>
</evidence>
<organism evidence="21 22">
    <name type="scientific">Phaeomoniella chlamydospora</name>
    <name type="common">Phaeoacremonium chlamydosporum</name>
    <dbReference type="NCBI Taxonomy" id="158046"/>
    <lineage>
        <taxon>Eukaryota</taxon>
        <taxon>Fungi</taxon>
        <taxon>Dikarya</taxon>
        <taxon>Ascomycota</taxon>
        <taxon>Pezizomycotina</taxon>
        <taxon>Eurotiomycetes</taxon>
        <taxon>Chaetothyriomycetidae</taxon>
        <taxon>Phaeomoniellales</taxon>
        <taxon>Phaeomoniellaceae</taxon>
        <taxon>Phaeomoniella</taxon>
    </lineage>
</organism>
<evidence type="ECO:0000256" key="4">
    <source>
        <dbReference type="ARBA" id="ARBA00044881"/>
    </source>
</evidence>
<comment type="function">
    <text evidence="17">Lysosomal dipeptide uniporter that selectively exports lysine, arginine or histidine-containing dipeptides with a net positive charge from the lysosome lumen into the cytosol. Could play a role in a specific type of protein O-glycosylation indirectly regulating macrophages migration and tissue invasion. Also essential for liver homeostasis.</text>
</comment>
<dbReference type="Gene3D" id="1.20.1250.20">
    <property type="entry name" value="MFS general substrate transporter like domains"/>
    <property type="match status" value="2"/>
</dbReference>
<dbReference type="Proteomes" id="UP000053317">
    <property type="component" value="Unassembled WGS sequence"/>
</dbReference>
<evidence type="ECO:0000256" key="13">
    <source>
        <dbReference type="ARBA" id="ARBA00044919"/>
    </source>
</evidence>
<dbReference type="PANTHER" id="PTHR23512">
    <property type="entry name" value="MAJOR FACILITATOR SUPERFAMILY DOMAIN-CONTAINING PROTEIN 1"/>
    <property type="match status" value="1"/>
</dbReference>
<comment type="catalytic activity">
    <reaction evidence="2">
        <text>L-lysyl-L-alanine(out) = L-lysyl-L-alanine(in)</text>
        <dbReference type="Rhea" id="RHEA:79399"/>
        <dbReference type="ChEBI" id="CHEBI:229954"/>
    </reaction>
</comment>
<gene>
    <name evidence="21" type="ORF">UCRPC4_g01152</name>
</gene>
<comment type="catalytic activity">
    <reaction evidence="3">
        <text>L-histidyl-glycine(out) = L-histidyl-glycine(in)</text>
        <dbReference type="Rhea" id="RHEA:79395"/>
        <dbReference type="ChEBI" id="CHEBI:229957"/>
    </reaction>
</comment>
<feature type="transmembrane region" description="Helical" evidence="19">
    <location>
        <begin position="425"/>
        <end position="446"/>
    </location>
</feature>
<keyword evidence="19" id="KW-0812">Transmembrane</keyword>
<evidence type="ECO:0000256" key="15">
    <source>
        <dbReference type="ARBA" id="ARBA00044985"/>
    </source>
</evidence>
<dbReference type="AlphaFoldDB" id="A0A0G2EYV0"/>
<comment type="catalytic activity">
    <reaction evidence="12">
        <text>L-histidyl-L-alpha-amino acid(out) = L-histidyl-L-alpha-amino acid(in)</text>
        <dbReference type="Rhea" id="RHEA:79379"/>
        <dbReference type="ChEBI" id="CHEBI:229964"/>
    </reaction>
</comment>
<evidence type="ECO:0000256" key="14">
    <source>
        <dbReference type="ARBA" id="ARBA00044924"/>
    </source>
</evidence>
<dbReference type="InterPro" id="IPR020846">
    <property type="entry name" value="MFS_dom"/>
</dbReference>
<evidence type="ECO:0000256" key="1">
    <source>
        <dbReference type="ARBA" id="ARBA00004141"/>
    </source>
</evidence>
<comment type="catalytic activity">
    <reaction evidence="5">
        <text>L-alpha-aminoacyl-L-histidine(out) = L-alpha-aminoacyl-L-histidine(in)</text>
        <dbReference type="Rhea" id="RHEA:79375"/>
        <dbReference type="ChEBI" id="CHEBI:229967"/>
    </reaction>
</comment>
<proteinExistence type="predicted"/>
<evidence type="ECO:0000256" key="19">
    <source>
        <dbReference type="SAM" id="Phobius"/>
    </source>
</evidence>
<evidence type="ECO:0000256" key="17">
    <source>
        <dbReference type="ARBA" id="ARBA00045709"/>
    </source>
</evidence>
<reference evidence="21 22" key="1">
    <citation type="submission" date="2015-05" db="EMBL/GenBank/DDBJ databases">
        <title>Distinctive expansion of gene families associated with plant cell wall degradation and secondary metabolism in the genomes of grapevine trunk pathogens.</title>
        <authorList>
            <person name="Lawrence D.P."/>
            <person name="Travadon R."/>
            <person name="Rolshausen P.E."/>
            <person name="Baumgartner K."/>
        </authorList>
    </citation>
    <scope>NUCLEOTIDE SEQUENCE [LARGE SCALE GENOMIC DNA]</scope>
    <source>
        <strain evidence="21">UCRPC4</strain>
    </source>
</reference>
<dbReference type="GO" id="GO:0022857">
    <property type="term" value="F:transmembrane transporter activity"/>
    <property type="evidence" value="ECO:0007669"/>
    <property type="project" value="InterPro"/>
</dbReference>
<dbReference type="PANTHER" id="PTHR23512:SF12">
    <property type="entry name" value="TRANSPORTER, PUTATIVE (AFU_ORTHOLOGUE AFUA_4G00260)-RELATED"/>
    <property type="match status" value="1"/>
</dbReference>
<evidence type="ECO:0000313" key="21">
    <source>
        <dbReference type="EMBL" id="KKY27251.1"/>
    </source>
</evidence>
<dbReference type="InterPro" id="IPR036259">
    <property type="entry name" value="MFS_trans_sf"/>
</dbReference>
<feature type="transmembrane region" description="Helical" evidence="19">
    <location>
        <begin position="237"/>
        <end position="258"/>
    </location>
</feature>
<comment type="catalytic activity">
    <reaction evidence="10">
        <text>L-lysyl-L-lysine(out) = L-lysyl-L-lysine(in)</text>
        <dbReference type="Rhea" id="RHEA:79403"/>
        <dbReference type="ChEBI" id="CHEBI:229956"/>
    </reaction>
</comment>
<evidence type="ECO:0000256" key="5">
    <source>
        <dbReference type="ARBA" id="ARBA00044884"/>
    </source>
</evidence>
<evidence type="ECO:0000256" key="6">
    <source>
        <dbReference type="ARBA" id="ARBA00044891"/>
    </source>
</evidence>
<dbReference type="SUPFAM" id="SSF103473">
    <property type="entry name" value="MFS general substrate transporter"/>
    <property type="match status" value="1"/>
</dbReference>
<evidence type="ECO:0000256" key="18">
    <source>
        <dbReference type="ARBA" id="ARBA00046376"/>
    </source>
</evidence>
<evidence type="ECO:0000256" key="7">
    <source>
        <dbReference type="ARBA" id="ARBA00044893"/>
    </source>
</evidence>
<evidence type="ECO:0000256" key="8">
    <source>
        <dbReference type="ARBA" id="ARBA00044898"/>
    </source>
</evidence>
<evidence type="ECO:0000256" key="10">
    <source>
        <dbReference type="ARBA" id="ARBA00044900"/>
    </source>
</evidence>
<comment type="catalytic activity">
    <reaction evidence="9">
        <text>L-arginyl-L-alpha-amino acid(out) = L-arginyl-L-alpha-amino acid(in)</text>
        <dbReference type="Rhea" id="RHEA:79371"/>
        <dbReference type="ChEBI" id="CHEBI:84315"/>
    </reaction>
</comment>
<feature type="transmembrane region" description="Helical" evidence="19">
    <location>
        <begin position="361"/>
        <end position="382"/>
    </location>
</feature>
<comment type="caution">
    <text evidence="21">The sequence shown here is derived from an EMBL/GenBank/DDBJ whole genome shotgun (WGS) entry which is preliminary data.</text>
</comment>
<evidence type="ECO:0000256" key="3">
    <source>
        <dbReference type="ARBA" id="ARBA00044878"/>
    </source>
</evidence>
<keyword evidence="19" id="KW-1133">Transmembrane helix</keyword>
<name>A0A0G2EYV0_PHACM</name>
<comment type="catalytic activity">
    <reaction evidence="13">
        <text>L-alanyl-L-lysine(out) = L-alanyl-L-lysine(in)</text>
        <dbReference type="Rhea" id="RHEA:79415"/>
        <dbReference type="ChEBI" id="CHEBI:192470"/>
    </reaction>
</comment>
<dbReference type="PROSITE" id="PS50850">
    <property type="entry name" value="MFS"/>
    <property type="match status" value="1"/>
</dbReference>
<comment type="catalytic activity">
    <reaction evidence="7">
        <text>L-alpha-aminoacyl-L-lysine(out) = L-alpha-aminoacyl-L-lysine(in)</text>
        <dbReference type="Rhea" id="RHEA:79383"/>
        <dbReference type="ChEBI" id="CHEBI:229966"/>
    </reaction>
</comment>
<feature type="domain" description="Major facilitator superfamily (MFS) profile" evidence="20">
    <location>
        <begin position="1"/>
        <end position="382"/>
    </location>
</feature>
<keyword evidence="19" id="KW-0472">Membrane</keyword>
<dbReference type="GO" id="GO:0016020">
    <property type="term" value="C:membrane"/>
    <property type="evidence" value="ECO:0007669"/>
    <property type="project" value="UniProtKB-SubCell"/>
</dbReference>
<feature type="transmembrane region" description="Helical" evidence="19">
    <location>
        <begin position="196"/>
        <end position="217"/>
    </location>
</feature>
<evidence type="ECO:0000256" key="12">
    <source>
        <dbReference type="ARBA" id="ARBA00044912"/>
    </source>
</evidence>
<evidence type="ECO:0000313" key="22">
    <source>
        <dbReference type="Proteomes" id="UP000053317"/>
    </source>
</evidence>
<dbReference type="OrthoDB" id="424834at2759"/>
<comment type="catalytic activity">
    <reaction evidence="11">
        <text>L-arginyl-glycine(out) = L-arginyl-glycine(in)</text>
        <dbReference type="Rhea" id="RHEA:79391"/>
        <dbReference type="ChEBI" id="CHEBI:229955"/>
    </reaction>
</comment>
<protein>
    <recommendedName>
        <fullName evidence="15">Lysosomal dipeptide transporter MFSD1</fullName>
    </recommendedName>
    <alternativeName>
        <fullName evidence="16">Major facilitator superfamily domain-containing protein 1</fullName>
    </alternativeName>
</protein>
<accession>A0A0G2EYV0</accession>
<comment type="subunit">
    <text evidence="18">Homodimer. Interacts with lysosomal protein GLMP (via lumenal domain); the interaction starts while both proteins are still in the endoplasmic reticulum and is required for stabilization of MFSD1 in lysosomes but has no direct effect on its targeting to lysosomes or transporter activity.</text>
</comment>
<comment type="subcellular location">
    <subcellularLocation>
        <location evidence="1">Membrane</location>
        <topology evidence="1">Multi-pass membrane protein</topology>
    </subcellularLocation>
</comment>
<dbReference type="Pfam" id="PF07690">
    <property type="entry name" value="MFS_1"/>
    <property type="match status" value="1"/>
</dbReference>
<evidence type="ECO:0000256" key="2">
    <source>
        <dbReference type="ARBA" id="ARBA00044876"/>
    </source>
</evidence>
<comment type="catalytic activity">
    <reaction evidence="8">
        <text>L-aspartyl-L-lysine(out) = L-aspartyl-L-lysine(in)</text>
        <dbReference type="Rhea" id="RHEA:79411"/>
        <dbReference type="ChEBI" id="CHEBI:229953"/>
    </reaction>
</comment>
<evidence type="ECO:0000256" key="16">
    <source>
        <dbReference type="ARBA" id="ARBA00045018"/>
    </source>
</evidence>
<reference evidence="21 22" key="2">
    <citation type="submission" date="2015-05" db="EMBL/GenBank/DDBJ databases">
        <authorList>
            <person name="Morales-Cruz A."/>
            <person name="Amrine K.C."/>
            <person name="Cantu D."/>
        </authorList>
    </citation>
    <scope>NUCLEOTIDE SEQUENCE [LARGE SCALE GENOMIC DNA]</scope>
    <source>
        <strain evidence="21">UCRPC4</strain>
    </source>
</reference>
<feature type="transmembrane region" description="Helical" evidence="19">
    <location>
        <begin position="292"/>
        <end position="310"/>
    </location>
</feature>
<feature type="transmembrane region" description="Helical" evidence="19">
    <location>
        <begin position="139"/>
        <end position="161"/>
    </location>
</feature>
<comment type="catalytic activity">
    <reaction evidence="4">
        <text>L-alpha-aminoacyl-L-arginine(out) = L-alpha-aminoacyl-L-arginine(in)</text>
        <dbReference type="Rhea" id="RHEA:79367"/>
        <dbReference type="ChEBI" id="CHEBI:229968"/>
    </reaction>
</comment>
<feature type="transmembrane region" description="Helical" evidence="19">
    <location>
        <begin position="331"/>
        <end position="349"/>
    </location>
</feature>
<dbReference type="InterPro" id="IPR052187">
    <property type="entry name" value="MFSD1"/>
</dbReference>
<dbReference type="InterPro" id="IPR011701">
    <property type="entry name" value="MFS"/>
</dbReference>
<keyword evidence="22" id="KW-1185">Reference proteome</keyword>
<comment type="catalytic activity">
    <reaction evidence="6">
        <text>L-lysyl-L-alpha-amino acid(out) = L-lysyl-L-alpha-amino acid(in)</text>
        <dbReference type="Rhea" id="RHEA:79387"/>
        <dbReference type="ChEBI" id="CHEBI:229965"/>
    </reaction>
</comment>
<comment type="catalytic activity">
    <reaction evidence="14">
        <text>L-lysyl-glycine(out) = L-lysyl-glycine(in)</text>
        <dbReference type="Rhea" id="RHEA:79407"/>
        <dbReference type="ChEBI" id="CHEBI:191202"/>
    </reaction>
</comment>
<dbReference type="EMBL" id="LCWF01000026">
    <property type="protein sequence ID" value="KKY27251.1"/>
    <property type="molecule type" value="Genomic_DNA"/>
</dbReference>
<evidence type="ECO:0000256" key="11">
    <source>
        <dbReference type="ARBA" id="ARBA00044903"/>
    </source>
</evidence>
<feature type="transmembrane region" description="Helical" evidence="19">
    <location>
        <begin position="265"/>
        <end position="286"/>
    </location>
</feature>
<sequence length="451" mass="49878">MKSTLKKELDINNTQYSLLTSSEDFMTTLLILVTGILTDRIGGAGAILYGNMIYSVGSILVAGAAQVRSFKFMIAGRVILALGDIATKVAQYKIFSSWFPPNNGFASTLGLELAIGKIGAFVGKSSANVIAKNTGNFAWVFWVAVFMNLFTNCMTAIFYWFNRVAHRKFSAMSDPATGEHLTEKNKRFEFQKIGQLPWVFWCIVAFSAFQTSTASVFQQNATELAEQRFNTDSITAGWYSATLQYAGFFVVPCVGLFVDALGNRISLMAFIGAGSFISMALVAWASTTKGTAAAFGIYAFVYSFGPTVIIDSIRTSMWHQEVFGSAYAIKLNINNAMNIIINIVTGVIQDHDNDSYNHVTIVYAVDALAAMLVAFLLVFLSWKSIDIRNLQWTRRQRIANGALWNERKEMFHKENGPRNRMISKYCLVALAFLVVGSWVAYIWGAVTGNSE</sequence>